<dbReference type="Pfam" id="PF00488">
    <property type="entry name" value="MutS_V"/>
    <property type="match status" value="1"/>
</dbReference>
<proteinExistence type="predicted"/>
<dbReference type="GO" id="GO:0005829">
    <property type="term" value="C:cytosol"/>
    <property type="evidence" value="ECO:0007669"/>
    <property type="project" value="TreeGrafter"/>
</dbReference>
<dbReference type="PANTHER" id="PTHR11361">
    <property type="entry name" value="DNA MISMATCH REPAIR PROTEIN MUTS FAMILY MEMBER"/>
    <property type="match status" value="1"/>
</dbReference>
<dbReference type="AlphaFoldDB" id="A0A316AII5"/>
<dbReference type="PANTHER" id="PTHR11361:SF152">
    <property type="entry name" value="DNA MISMATCH REPAIR PROTEIN"/>
    <property type="match status" value="1"/>
</dbReference>
<evidence type="ECO:0000313" key="6">
    <source>
        <dbReference type="Proteomes" id="UP000245880"/>
    </source>
</evidence>
<comment type="caution">
    <text evidence="5">The sequence shown here is derived from an EMBL/GenBank/DDBJ whole genome shotgun (WGS) entry which is preliminary data.</text>
</comment>
<dbReference type="OrthoDB" id="9802448at2"/>
<sequence>MFTSKKKLLDQLKNKAGKIKEETFDFNRITRFFLLSDKNHHYQVISDRTFKDLDMDEIFMFLDRTTSKVGQQFLYLVLRTIPVHYDRTEKFEKIIQILKENPKIKAEILFELSVLNNQDAYNIPSIFLENHTPKPKWFWVIQTLSLTSIFSVLLSFIFPQFIIFLIFLLAANFTIHYWNKLNVYKYSSSIPQLLLLNQAAKKIVKLQESTSEQLDISESIKAIDSLGIQMTLFKLEVKLQSEIGQIVEYIVELIKAFFLIEPLVLYNVLKELDLMREHVQKVYNYIGEIDVAMSIDFLREDLPYFCLPTISTAQKQILAVEVYHPLIYQFIPNSISLNGKSALLTGSNMSGKTTFIRTIGINALTAQTINTCFAKEFVTPTLKIHTAIRIADDLLNNKSYYFEEVLAIKALMDESANNHGNLFLLDELFKGTNTVERIASGSAVLTHLNEVNNIVFVATHDLELAELLKDTFSLFHFTEVIQDGTILFDYKIKSGNLCNTNAIRILELNNYPVEVIDEAIRLSSQIYKYKIKSDN</sequence>
<feature type="domain" description="DNA mismatch repair proteins mutS family" evidence="4">
    <location>
        <begin position="339"/>
        <end position="524"/>
    </location>
</feature>
<evidence type="ECO:0000259" key="4">
    <source>
        <dbReference type="SMART" id="SM00534"/>
    </source>
</evidence>
<dbReference type="GO" id="GO:0030983">
    <property type="term" value="F:mismatched DNA binding"/>
    <property type="evidence" value="ECO:0007669"/>
    <property type="project" value="InterPro"/>
</dbReference>
<name>A0A316AII5_9BACT</name>
<dbReference type="RefSeq" id="WP_109675972.1">
    <property type="nucleotide sequence ID" value="NZ_QGDT01000009.1"/>
</dbReference>
<dbReference type="InterPro" id="IPR027417">
    <property type="entry name" value="P-loop_NTPase"/>
</dbReference>
<evidence type="ECO:0000256" key="3">
    <source>
        <dbReference type="ARBA" id="ARBA00023125"/>
    </source>
</evidence>
<gene>
    <name evidence="5" type="ORF">CLV98_109169</name>
</gene>
<organism evidence="5 6">
    <name type="scientific">Dyadobacter jejuensis</name>
    <dbReference type="NCBI Taxonomy" id="1082580"/>
    <lineage>
        <taxon>Bacteria</taxon>
        <taxon>Pseudomonadati</taxon>
        <taxon>Bacteroidota</taxon>
        <taxon>Cytophagia</taxon>
        <taxon>Cytophagales</taxon>
        <taxon>Spirosomataceae</taxon>
        <taxon>Dyadobacter</taxon>
    </lineage>
</organism>
<evidence type="ECO:0000256" key="1">
    <source>
        <dbReference type="ARBA" id="ARBA00022741"/>
    </source>
</evidence>
<dbReference type="InterPro" id="IPR000432">
    <property type="entry name" value="DNA_mismatch_repair_MutS_C"/>
</dbReference>
<dbReference type="InterPro" id="IPR045076">
    <property type="entry name" value="MutS"/>
</dbReference>
<dbReference type="GO" id="GO:0006298">
    <property type="term" value="P:mismatch repair"/>
    <property type="evidence" value="ECO:0007669"/>
    <property type="project" value="InterPro"/>
</dbReference>
<dbReference type="GO" id="GO:0005524">
    <property type="term" value="F:ATP binding"/>
    <property type="evidence" value="ECO:0007669"/>
    <property type="project" value="UniProtKB-KW"/>
</dbReference>
<dbReference type="Gene3D" id="3.40.50.300">
    <property type="entry name" value="P-loop containing nucleotide triphosphate hydrolases"/>
    <property type="match status" value="1"/>
</dbReference>
<keyword evidence="1" id="KW-0547">Nucleotide-binding</keyword>
<reference evidence="5 6" key="1">
    <citation type="submission" date="2018-03" db="EMBL/GenBank/DDBJ databases">
        <title>Genomic Encyclopedia of Archaeal and Bacterial Type Strains, Phase II (KMG-II): from individual species to whole genera.</title>
        <authorList>
            <person name="Goeker M."/>
        </authorList>
    </citation>
    <scope>NUCLEOTIDE SEQUENCE [LARGE SCALE GENOMIC DNA]</scope>
    <source>
        <strain evidence="5 6">DSM 100346</strain>
    </source>
</reference>
<evidence type="ECO:0000256" key="2">
    <source>
        <dbReference type="ARBA" id="ARBA00022840"/>
    </source>
</evidence>
<dbReference type="SMART" id="SM00534">
    <property type="entry name" value="MUTSac"/>
    <property type="match status" value="1"/>
</dbReference>
<accession>A0A316AII5</accession>
<keyword evidence="2" id="KW-0067">ATP-binding</keyword>
<dbReference type="SUPFAM" id="SSF52540">
    <property type="entry name" value="P-loop containing nucleoside triphosphate hydrolases"/>
    <property type="match status" value="1"/>
</dbReference>
<dbReference type="EMBL" id="QGDT01000009">
    <property type="protein sequence ID" value="PWJ57059.1"/>
    <property type="molecule type" value="Genomic_DNA"/>
</dbReference>
<dbReference type="Proteomes" id="UP000245880">
    <property type="component" value="Unassembled WGS sequence"/>
</dbReference>
<keyword evidence="6" id="KW-1185">Reference proteome</keyword>
<keyword evidence="3" id="KW-0238">DNA-binding</keyword>
<protein>
    <submittedName>
        <fullName evidence="5">MutS-like protein</fullName>
    </submittedName>
</protein>
<dbReference type="GO" id="GO:0140664">
    <property type="term" value="F:ATP-dependent DNA damage sensor activity"/>
    <property type="evidence" value="ECO:0007669"/>
    <property type="project" value="InterPro"/>
</dbReference>
<evidence type="ECO:0000313" key="5">
    <source>
        <dbReference type="EMBL" id="PWJ57059.1"/>
    </source>
</evidence>